<feature type="transmembrane region" description="Helical" evidence="2">
    <location>
        <begin position="437"/>
        <end position="458"/>
    </location>
</feature>
<keyword evidence="2" id="KW-1133">Transmembrane helix</keyword>
<protein>
    <submittedName>
        <fullName evidence="3">Uncharacterized protein</fullName>
    </submittedName>
</protein>
<name>A0A061EXA9_THECC</name>
<dbReference type="EMBL" id="CM001883">
    <property type="protein sequence ID" value="EOY09057.1"/>
    <property type="molecule type" value="Genomic_DNA"/>
</dbReference>
<dbReference type="InParanoid" id="A0A061EXA9"/>
<dbReference type="Proteomes" id="UP000026915">
    <property type="component" value="Chromosome 5"/>
</dbReference>
<dbReference type="HOGENOM" id="CLU_020188_1_2_1"/>
<organism evidence="3 4">
    <name type="scientific">Theobroma cacao</name>
    <name type="common">Cacao</name>
    <name type="synonym">Cocoa</name>
    <dbReference type="NCBI Taxonomy" id="3641"/>
    <lineage>
        <taxon>Eukaryota</taxon>
        <taxon>Viridiplantae</taxon>
        <taxon>Streptophyta</taxon>
        <taxon>Embryophyta</taxon>
        <taxon>Tracheophyta</taxon>
        <taxon>Spermatophyta</taxon>
        <taxon>Magnoliopsida</taxon>
        <taxon>eudicotyledons</taxon>
        <taxon>Gunneridae</taxon>
        <taxon>Pentapetalae</taxon>
        <taxon>rosids</taxon>
        <taxon>malvids</taxon>
        <taxon>Malvales</taxon>
        <taxon>Malvaceae</taxon>
        <taxon>Byttnerioideae</taxon>
        <taxon>Theobroma</taxon>
    </lineage>
</organism>
<dbReference type="PANTHER" id="PTHR31170">
    <property type="entry name" value="BNAC04G53230D PROTEIN"/>
    <property type="match status" value="1"/>
</dbReference>
<dbReference type="STRING" id="3641.A0A061EXA9"/>
<evidence type="ECO:0000313" key="4">
    <source>
        <dbReference type="Proteomes" id="UP000026915"/>
    </source>
</evidence>
<sequence>MFRKGEPSWKIQLPVYQCDQEESQFSSREVENFSCFRALKESSKDKSVPAQSSKSKPLIQRVPSTLSERKDYKKYFEPRVVAIGPLHHKNSRLQPAEKAKLDLAVQFTNERDVSEQELYKKIKKEMRDLKKCYRPKDIEDYDDEELAWMFFVDGCAALHAMHYTRLEKQKDLNIKVDLLAFAQLDLFMLENQLPFRVLELLMSSVKNGKHLRESINLFIDDKIKKTLAAGTEQPPLEAGDQEHTHLLGLLRERLLANPKQTKKPKNTLIGQVLRSLGPTEADKTFRSINELKEAGIRVSRSETSSLRDVNFSVGFLGTLTIPRIVADDSTGSKFMNLVAYEMCPDFENDFGVTSYLCFLDSLIDKAQDVKELRHAGMLLNYMGSDEEVAHLFNNITTDLVPDLGMYRGVTEDIRKYCDNPWTTCIAKAYYTHFSTPWSILAFLGAVLGLIFTAIQAYYSMRRKG</sequence>
<keyword evidence="4" id="KW-1185">Reference proteome</keyword>
<dbReference type="InterPro" id="IPR004158">
    <property type="entry name" value="DUF247_pln"/>
</dbReference>
<evidence type="ECO:0000256" key="2">
    <source>
        <dbReference type="SAM" id="Phobius"/>
    </source>
</evidence>
<dbReference type="AlphaFoldDB" id="A0A061EXA9"/>
<accession>A0A061EXA9</accession>
<reference evidence="3 4" key="1">
    <citation type="journal article" date="2013" name="Genome Biol.">
        <title>The genome sequence of the most widely cultivated cacao type and its use to identify candidate genes regulating pod color.</title>
        <authorList>
            <person name="Motamayor J.C."/>
            <person name="Mockaitis K."/>
            <person name="Schmutz J."/>
            <person name="Haiminen N."/>
            <person name="Iii D.L."/>
            <person name="Cornejo O."/>
            <person name="Findley S.D."/>
            <person name="Zheng P."/>
            <person name="Utro F."/>
            <person name="Royaert S."/>
            <person name="Saski C."/>
            <person name="Jenkins J."/>
            <person name="Podicheti R."/>
            <person name="Zhao M."/>
            <person name="Scheffler B.E."/>
            <person name="Stack J.C."/>
            <person name="Feltus F.A."/>
            <person name="Mustiga G.M."/>
            <person name="Amores F."/>
            <person name="Phillips W."/>
            <person name="Marelli J.P."/>
            <person name="May G.D."/>
            <person name="Shapiro H."/>
            <person name="Ma J."/>
            <person name="Bustamante C.D."/>
            <person name="Schnell R.J."/>
            <person name="Main D."/>
            <person name="Gilbert D."/>
            <person name="Parida L."/>
            <person name="Kuhn D.N."/>
        </authorList>
    </citation>
    <scope>NUCLEOTIDE SEQUENCE [LARGE SCALE GENOMIC DNA]</scope>
    <source>
        <strain evidence="4">cv. Matina 1-6</strain>
    </source>
</reference>
<dbReference type="Gramene" id="EOY09057">
    <property type="protein sequence ID" value="EOY09057"/>
    <property type="gene ID" value="TCM_024407"/>
</dbReference>
<dbReference type="PANTHER" id="PTHR31170:SF25">
    <property type="entry name" value="BNAA09G04570D PROTEIN"/>
    <property type="match status" value="1"/>
</dbReference>
<evidence type="ECO:0000313" key="3">
    <source>
        <dbReference type="EMBL" id="EOY09057.1"/>
    </source>
</evidence>
<dbReference type="OMA" id="ITTEKCI"/>
<feature type="region of interest" description="Disordered" evidence="1">
    <location>
        <begin position="40"/>
        <end position="60"/>
    </location>
</feature>
<gene>
    <name evidence="3" type="ORF">TCM_024407</name>
</gene>
<dbReference type="eggNOG" id="ENOG502QTFS">
    <property type="taxonomic scope" value="Eukaryota"/>
</dbReference>
<keyword evidence="2" id="KW-0472">Membrane</keyword>
<evidence type="ECO:0000256" key="1">
    <source>
        <dbReference type="SAM" id="MobiDB-lite"/>
    </source>
</evidence>
<dbReference type="Pfam" id="PF03140">
    <property type="entry name" value="DUF247"/>
    <property type="match status" value="1"/>
</dbReference>
<keyword evidence="2" id="KW-0812">Transmembrane</keyword>
<proteinExistence type="predicted"/>